<dbReference type="Proteomes" id="UP000653305">
    <property type="component" value="Unassembled WGS sequence"/>
</dbReference>
<dbReference type="GO" id="GO:0003676">
    <property type="term" value="F:nucleic acid binding"/>
    <property type="evidence" value="ECO:0007669"/>
    <property type="project" value="InterPro"/>
</dbReference>
<dbReference type="SUPFAM" id="SSF56672">
    <property type="entry name" value="DNA/RNA polymerases"/>
    <property type="match status" value="1"/>
</dbReference>
<dbReference type="InterPro" id="IPR001584">
    <property type="entry name" value="Integrase_cat-core"/>
</dbReference>
<reference evidence="3" key="1">
    <citation type="submission" date="2020-07" db="EMBL/GenBank/DDBJ databases">
        <title>Ethylene signaling mediates host invasion by parasitic plants.</title>
        <authorList>
            <person name="Yoshida S."/>
        </authorList>
    </citation>
    <scope>NUCLEOTIDE SEQUENCE</scope>
    <source>
        <strain evidence="3">Okayama</strain>
    </source>
</reference>
<dbReference type="PROSITE" id="PS50994">
    <property type="entry name" value="INTEGRASE"/>
    <property type="match status" value="1"/>
</dbReference>
<feature type="region of interest" description="Disordered" evidence="1">
    <location>
        <begin position="1267"/>
        <end position="1289"/>
    </location>
</feature>
<feature type="compositionally biased region" description="Pro residues" evidence="1">
    <location>
        <begin position="693"/>
        <end position="703"/>
    </location>
</feature>
<proteinExistence type="predicted"/>
<evidence type="ECO:0000313" key="4">
    <source>
        <dbReference type="Proteomes" id="UP000653305"/>
    </source>
</evidence>
<feature type="region of interest" description="Disordered" evidence="1">
    <location>
        <begin position="1214"/>
        <end position="1233"/>
    </location>
</feature>
<feature type="compositionally biased region" description="Polar residues" evidence="1">
    <location>
        <begin position="1273"/>
        <end position="1284"/>
    </location>
</feature>
<feature type="compositionally biased region" description="Polar residues" evidence="1">
    <location>
        <begin position="650"/>
        <end position="684"/>
    </location>
</feature>
<feature type="region of interest" description="Disordered" evidence="1">
    <location>
        <begin position="650"/>
        <end position="710"/>
    </location>
</feature>
<evidence type="ECO:0000313" key="3">
    <source>
        <dbReference type="EMBL" id="GFP84907.1"/>
    </source>
</evidence>
<name>A0A830BCS6_9LAMI</name>
<dbReference type="SUPFAM" id="SSF53098">
    <property type="entry name" value="Ribonuclease H-like"/>
    <property type="match status" value="1"/>
</dbReference>
<comment type="caution">
    <text evidence="3">The sequence shown here is derived from an EMBL/GenBank/DDBJ whole genome shotgun (WGS) entry which is preliminary data.</text>
</comment>
<dbReference type="CDD" id="cd09272">
    <property type="entry name" value="RNase_HI_RT_Ty1"/>
    <property type="match status" value="1"/>
</dbReference>
<dbReference type="Pfam" id="PF07727">
    <property type="entry name" value="RVT_2"/>
    <property type="match status" value="1"/>
</dbReference>
<feature type="region of interest" description="Disordered" evidence="1">
    <location>
        <begin position="246"/>
        <end position="266"/>
    </location>
</feature>
<dbReference type="OrthoDB" id="414945at2759"/>
<evidence type="ECO:0000256" key="1">
    <source>
        <dbReference type="SAM" id="MobiDB-lite"/>
    </source>
</evidence>
<dbReference type="InterPro" id="IPR012337">
    <property type="entry name" value="RNaseH-like_sf"/>
</dbReference>
<dbReference type="Pfam" id="PF14223">
    <property type="entry name" value="Retrotran_gag_2"/>
    <property type="match status" value="1"/>
</dbReference>
<keyword evidence="4" id="KW-1185">Reference proteome</keyword>
<dbReference type="GO" id="GO:0015074">
    <property type="term" value="P:DNA integration"/>
    <property type="evidence" value="ECO:0007669"/>
    <property type="project" value="InterPro"/>
</dbReference>
<protein>
    <submittedName>
        <fullName evidence="3">Retrovirus-related pol polyprotein from transposon tnt 1-94</fullName>
    </submittedName>
</protein>
<feature type="domain" description="Integrase catalytic" evidence="2">
    <location>
        <begin position="449"/>
        <end position="621"/>
    </location>
</feature>
<dbReference type="InterPro" id="IPR036397">
    <property type="entry name" value="RNaseH_sf"/>
</dbReference>
<dbReference type="Gene3D" id="3.30.420.10">
    <property type="entry name" value="Ribonuclease H-like superfamily/Ribonuclease H"/>
    <property type="match status" value="1"/>
</dbReference>
<organism evidence="3 4">
    <name type="scientific">Phtheirospermum japonicum</name>
    <dbReference type="NCBI Taxonomy" id="374723"/>
    <lineage>
        <taxon>Eukaryota</taxon>
        <taxon>Viridiplantae</taxon>
        <taxon>Streptophyta</taxon>
        <taxon>Embryophyta</taxon>
        <taxon>Tracheophyta</taxon>
        <taxon>Spermatophyta</taxon>
        <taxon>Magnoliopsida</taxon>
        <taxon>eudicotyledons</taxon>
        <taxon>Gunneridae</taxon>
        <taxon>Pentapetalae</taxon>
        <taxon>asterids</taxon>
        <taxon>lamiids</taxon>
        <taxon>Lamiales</taxon>
        <taxon>Orobanchaceae</taxon>
        <taxon>Orobanchaceae incertae sedis</taxon>
        <taxon>Phtheirospermum</taxon>
    </lineage>
</organism>
<sequence length="1308" mass="146275">MEGITLPHHEAQASSHAVFQNTSLSSQSSNSTIQLQNQLISIKLNDSNYLLWKIQVYTAVRGYGLEGYLTGEIRPPPQFTEGSVNPEFLLWVYQDQLLASWLLSSLSESLLTMMVGLASSREIWQALDANFSSQIAARKMQYKMQLSSIKKGTMRIREYVNKVKSCCDMLASVGQPVSEEDQATHVLTGLGGDFDPVVVAATARSDYSPSGTFFLCYQYRRINPYYQLCQYVLLPEEGHLDWCRSDQRKRSPPWKRWPREDQQQQRTSLKRFQTMKQSNTQNSFNTSVSSYYAYPVTQSIDPSALSLSDSCSVRAVPFQQQILLTLKTSYVPHITKNLISVSQFAQDNSVYFEFHPTSCYVKDQVTHQILLRVSLRNGLYKFDIQLANSSSSPNLSSPSTTSTSFMKQHPSVFITESSDSNKEATLQLWHLRLGHPANNILQEGKSHKLPFSPSETEYTKLFDLVHTDVWGPAPVKSSNGFSYYVSFIDHYSRYTWIYLLKHKSVVLAAFSHLQNLILTQFNSKIKSVQSDGGGEFIALTNLFHSSGIHHRISCPYTPQQNGLAERKHRHIVEKGLSLLSHSHLPIKYWDDAFTTAAYLINRLPSKITQHKCPHQLLRNQVPNYAHLKPFGCLCYPHLRPLNKHKLQFRSLPTSSTHVPASSSQPRATSPQPCATSSHSPATSTRYHDQPSILGPPPSPPHQPIPLSFDQSSPSTIPLTVELPIMGSPHASSFHRTNPLAGTHHMVTRAKAGIYKTRVLSTQLLDFKEPSSYVEALAHPKWKAAMSEEYAALLKNQTWSLSELPTGKSLIGCKWVFKLKTHADGFVARYKTRLVAKGYSQVPGFDISETFSPVVKATTIRVVLSIAVNCNWSVQQMDVNNAFLYGDLDREIFMAQPPGFEQEGTSLLAPRAWFGKLRSVLIGFGFSASRGDSSLFYSHSSSGCIWVLVYVDDILVTGSDTVERAGMSGAKATPTPMVVYPVLSKSQGETTVDPTFYRSIIGALQYITITRLDISYNVNKVCQYRHCPLNTHWRAVKQILRYLAGTTSYVLTYTKTSSFTLTGFSDSDWAGDLDDRKSVTGFCIFLGRNIVSWCSKKQTSVSRSSTEAEYRSLAHATTEMVWIRSLLSELRVTLPASAIVVASNPVLHARTKHFELDLHFVRDLIAKKSLQVRFVPSIDQTADVFTKTLSHQFFARLRNKLYVIPLAALELRGDNRERPDKPRSPGHKLLSDLKKSAVPGRTVGDLGLSAVPGRMIVDLSGRTLSRSKVDRTTNNESQMRTTYPTSADGGTAVAGDGLRKLCGGCAENR</sequence>
<dbReference type="InterPro" id="IPR043502">
    <property type="entry name" value="DNA/RNA_pol_sf"/>
</dbReference>
<evidence type="ECO:0000259" key="2">
    <source>
        <dbReference type="PROSITE" id="PS50994"/>
    </source>
</evidence>
<dbReference type="Pfam" id="PF00665">
    <property type="entry name" value="rve"/>
    <property type="match status" value="1"/>
</dbReference>
<dbReference type="InterPro" id="IPR013103">
    <property type="entry name" value="RVT_2"/>
</dbReference>
<dbReference type="PANTHER" id="PTHR11439:SF455">
    <property type="entry name" value="RLK (RECEPTOR-LIKE PROTEIN KINASE) 8, PUTATIVE-RELATED"/>
    <property type="match status" value="1"/>
</dbReference>
<dbReference type="PANTHER" id="PTHR11439">
    <property type="entry name" value="GAG-POL-RELATED RETROTRANSPOSON"/>
    <property type="match status" value="1"/>
</dbReference>
<dbReference type="EMBL" id="BMAC01000095">
    <property type="protein sequence ID" value="GFP84907.1"/>
    <property type="molecule type" value="Genomic_DNA"/>
</dbReference>
<accession>A0A830BCS6</accession>
<gene>
    <name evidence="3" type="ORF">PHJA_000634500</name>
</gene>